<dbReference type="AlphaFoldDB" id="A0A2I2A8Q9"/>
<dbReference type="InterPro" id="IPR035413">
    <property type="entry name" value="Terminase_L_C"/>
</dbReference>
<dbReference type="InterPro" id="IPR035412">
    <property type="entry name" value="Terminase_L_N"/>
</dbReference>
<dbReference type="HAMAP" id="MF_04145">
    <property type="entry name" value="TERL_SPP1"/>
    <property type="match status" value="1"/>
</dbReference>
<evidence type="ECO:0000313" key="3">
    <source>
        <dbReference type="EMBL" id="PLA75765.1"/>
    </source>
</evidence>
<dbReference type="PANTHER" id="PTHR39184">
    <property type="match status" value="1"/>
</dbReference>
<dbReference type="Proteomes" id="UP000234579">
    <property type="component" value="Unassembled WGS sequence"/>
</dbReference>
<dbReference type="RefSeq" id="WP_101812359.1">
    <property type="nucleotide sequence ID" value="NZ_PKGI01000051.1"/>
</dbReference>
<protein>
    <submittedName>
        <fullName evidence="3">PBSX family phage terminase large subunit</fullName>
    </submittedName>
</protein>
<name>A0A2I2A8Q9_9LACO</name>
<feature type="domain" description="Phage terminase large subunit C-terminal" evidence="2">
    <location>
        <begin position="264"/>
        <end position="404"/>
    </location>
</feature>
<dbReference type="NCBIfam" id="TIGR01547">
    <property type="entry name" value="phage_term_2"/>
    <property type="match status" value="1"/>
</dbReference>
<dbReference type="GO" id="GO:0005524">
    <property type="term" value="F:ATP binding"/>
    <property type="evidence" value="ECO:0007669"/>
    <property type="project" value="InterPro"/>
</dbReference>
<comment type="caution">
    <text evidence="3">The sequence shown here is derived from an EMBL/GenBank/DDBJ whole genome shotgun (WGS) entry which is preliminary data.</text>
</comment>
<dbReference type="InterPro" id="IPR027417">
    <property type="entry name" value="P-loop_NTPase"/>
</dbReference>
<dbReference type="Gene3D" id="3.30.420.280">
    <property type="match status" value="1"/>
</dbReference>
<reference evidence="4" key="1">
    <citation type="submission" date="2017-12" db="EMBL/GenBank/DDBJ databases">
        <authorList>
            <person name="Christensen H."/>
        </authorList>
    </citation>
    <scope>NUCLEOTIDE SEQUENCE [LARGE SCALE GENOMIC DNA]</scope>
    <source>
        <strain evidence="4">268A</strain>
    </source>
</reference>
<evidence type="ECO:0000313" key="4">
    <source>
        <dbReference type="Proteomes" id="UP000234579"/>
    </source>
</evidence>
<evidence type="ECO:0000259" key="1">
    <source>
        <dbReference type="Pfam" id="PF04466"/>
    </source>
</evidence>
<gene>
    <name evidence="3" type="ORF">CYR79_09775</name>
</gene>
<dbReference type="Pfam" id="PF04466">
    <property type="entry name" value="Terminase_3"/>
    <property type="match status" value="1"/>
</dbReference>
<dbReference type="InterPro" id="IPR006437">
    <property type="entry name" value="Phage_terminase_lsu"/>
</dbReference>
<proteinExistence type="inferred from homology"/>
<dbReference type="PANTHER" id="PTHR39184:SF1">
    <property type="entry name" value="PBSX PHAGE TERMINASE LARGE SUBUNIT"/>
    <property type="match status" value="1"/>
</dbReference>
<evidence type="ECO:0000259" key="2">
    <source>
        <dbReference type="Pfam" id="PF17288"/>
    </source>
</evidence>
<sequence>MAMARLKMSEVIGGGYNEFWHDRHFYRVVKGSRGSKKSMTAALNFVWRIMKYPWANLLVVRRYSNTNRDSTYTVLKWAVNRLGVSSLFKFNDGKPEITYLPTGQKILFRGLDDPLKITSITVPVGNLSWLWIEEAYEIENSDKFDTLVESIRGTYDDPNFFKQVTITFNPWNERHWLKAAFFDEKTKRKDVFSSTTTFRVNEWLDEKDKQRYLDLYRTNPRRARIVCDGEWGVAEGLVFENFEVKEFEVNRKIKEVGQTYFGMDFGFTHDPTTLLSSIYDKDRHELWVFNELYRTGLVVEDIIKEAEQRNLLGAKITADSASPMIIEELRRKGMRRIRPMKKAKDSIQTGISFMQGLKIYLHPSCKHTIEEFNTYTYDQDKLGNWLNTPVDANNHAIDAIRYSLMEEYAGASKIKTYNISF</sequence>
<dbReference type="InterPro" id="IPR052380">
    <property type="entry name" value="Viral_DNA_packaging_terminase"/>
</dbReference>
<accession>A0A2I2A8Q9</accession>
<dbReference type="GO" id="GO:0016887">
    <property type="term" value="F:ATP hydrolysis activity"/>
    <property type="evidence" value="ECO:0007669"/>
    <property type="project" value="InterPro"/>
</dbReference>
<dbReference type="EMBL" id="PKGI01000051">
    <property type="protein sequence ID" value="PLA75765.1"/>
    <property type="molecule type" value="Genomic_DNA"/>
</dbReference>
<dbReference type="Gene3D" id="3.40.50.300">
    <property type="entry name" value="P-loop containing nucleotide triphosphate hydrolases"/>
    <property type="match status" value="1"/>
</dbReference>
<dbReference type="InterPro" id="IPR044269">
    <property type="entry name" value="Terminase_large_su_SPP1-like"/>
</dbReference>
<dbReference type="GO" id="GO:0004519">
    <property type="term" value="F:endonuclease activity"/>
    <property type="evidence" value="ECO:0007669"/>
    <property type="project" value="InterPro"/>
</dbReference>
<feature type="domain" description="Phage terminase large subunit N-terminal" evidence="1">
    <location>
        <begin position="23"/>
        <end position="230"/>
    </location>
</feature>
<dbReference type="Pfam" id="PF17288">
    <property type="entry name" value="Terminase_3C"/>
    <property type="match status" value="1"/>
</dbReference>
<organism evidence="3 4">
    <name type="scientific">Ligilactobacillus agilis</name>
    <dbReference type="NCBI Taxonomy" id="1601"/>
    <lineage>
        <taxon>Bacteria</taxon>
        <taxon>Bacillati</taxon>
        <taxon>Bacillota</taxon>
        <taxon>Bacilli</taxon>
        <taxon>Lactobacillales</taxon>
        <taxon>Lactobacillaceae</taxon>
        <taxon>Ligilactobacillus</taxon>
    </lineage>
</organism>